<sequence>MPLGPSQFVASSSSYPLAILPLLVVPLSTPTIALYNPPQKKRTLMKRGVLGIEHYTKEFALNHGMAITQAYKEAKEKLQDKMYKKYAINFERLRNLDSQNKSIEFKNVFLGSQNMQLQRDLDTMKLEYEQKVKEAEEHRSLATRLVLSGTLPLRSST</sequence>
<accession>A0A6A6LC69</accession>
<evidence type="ECO:0000256" key="1">
    <source>
        <dbReference type="SAM" id="Phobius"/>
    </source>
</evidence>
<feature type="transmembrane region" description="Helical" evidence="1">
    <location>
        <begin position="15"/>
        <end position="36"/>
    </location>
</feature>
<evidence type="ECO:0000313" key="3">
    <source>
        <dbReference type="Proteomes" id="UP000467840"/>
    </source>
</evidence>
<keyword evidence="3" id="KW-1185">Reference proteome</keyword>
<keyword evidence="1" id="KW-0812">Transmembrane</keyword>
<organism evidence="2 3">
    <name type="scientific">Hevea brasiliensis</name>
    <name type="common">Para rubber tree</name>
    <name type="synonym">Siphonia brasiliensis</name>
    <dbReference type="NCBI Taxonomy" id="3981"/>
    <lineage>
        <taxon>Eukaryota</taxon>
        <taxon>Viridiplantae</taxon>
        <taxon>Streptophyta</taxon>
        <taxon>Embryophyta</taxon>
        <taxon>Tracheophyta</taxon>
        <taxon>Spermatophyta</taxon>
        <taxon>Magnoliopsida</taxon>
        <taxon>eudicotyledons</taxon>
        <taxon>Gunneridae</taxon>
        <taxon>Pentapetalae</taxon>
        <taxon>rosids</taxon>
        <taxon>fabids</taxon>
        <taxon>Malpighiales</taxon>
        <taxon>Euphorbiaceae</taxon>
        <taxon>Crotonoideae</taxon>
        <taxon>Micrandreae</taxon>
        <taxon>Hevea</taxon>
    </lineage>
</organism>
<keyword evidence="1" id="KW-1133">Transmembrane helix</keyword>
<keyword evidence="1" id="KW-0472">Membrane</keyword>
<protein>
    <submittedName>
        <fullName evidence="2">Uncharacterized protein</fullName>
    </submittedName>
</protein>
<dbReference type="Proteomes" id="UP000467840">
    <property type="component" value="Chromosome 1"/>
</dbReference>
<comment type="caution">
    <text evidence="2">The sequence shown here is derived from an EMBL/GenBank/DDBJ whole genome shotgun (WGS) entry which is preliminary data.</text>
</comment>
<dbReference type="AlphaFoldDB" id="A0A6A6LC69"/>
<name>A0A6A6LC69_HEVBR</name>
<dbReference type="EMBL" id="JAAGAX010000011">
    <property type="protein sequence ID" value="KAF2298065.1"/>
    <property type="molecule type" value="Genomic_DNA"/>
</dbReference>
<evidence type="ECO:0000313" key="2">
    <source>
        <dbReference type="EMBL" id="KAF2298065.1"/>
    </source>
</evidence>
<gene>
    <name evidence="2" type="ORF">GH714_010490</name>
</gene>
<proteinExistence type="predicted"/>
<reference evidence="2 3" key="1">
    <citation type="journal article" date="2020" name="Mol. Plant">
        <title>The Chromosome-Based Rubber Tree Genome Provides New Insights into Spurge Genome Evolution and Rubber Biosynthesis.</title>
        <authorList>
            <person name="Liu J."/>
            <person name="Shi C."/>
            <person name="Shi C.C."/>
            <person name="Li W."/>
            <person name="Zhang Q.J."/>
            <person name="Zhang Y."/>
            <person name="Li K."/>
            <person name="Lu H.F."/>
            <person name="Shi C."/>
            <person name="Zhu S.T."/>
            <person name="Xiao Z.Y."/>
            <person name="Nan H."/>
            <person name="Yue Y."/>
            <person name="Zhu X.G."/>
            <person name="Wu Y."/>
            <person name="Hong X.N."/>
            <person name="Fan G.Y."/>
            <person name="Tong Y."/>
            <person name="Zhang D."/>
            <person name="Mao C.L."/>
            <person name="Liu Y.L."/>
            <person name="Hao S.J."/>
            <person name="Liu W.Q."/>
            <person name="Lv M.Q."/>
            <person name="Zhang H.B."/>
            <person name="Liu Y."/>
            <person name="Hu-Tang G.R."/>
            <person name="Wang J.P."/>
            <person name="Wang J.H."/>
            <person name="Sun Y.H."/>
            <person name="Ni S.B."/>
            <person name="Chen W.B."/>
            <person name="Zhang X.C."/>
            <person name="Jiao Y.N."/>
            <person name="Eichler E.E."/>
            <person name="Li G.H."/>
            <person name="Liu X."/>
            <person name="Gao L.Z."/>
        </authorList>
    </citation>
    <scope>NUCLEOTIDE SEQUENCE [LARGE SCALE GENOMIC DNA]</scope>
    <source>
        <strain evidence="3">cv. GT1</strain>
        <tissue evidence="2">Leaf</tissue>
    </source>
</reference>